<protein>
    <recommendedName>
        <fullName evidence="3">Methyltransferase domain-containing protein</fullName>
    </recommendedName>
</protein>
<dbReference type="Proteomes" id="UP000198640">
    <property type="component" value="Unassembled WGS sequence"/>
</dbReference>
<organism evidence="1 2">
    <name type="scientific">Nitrosomonas halophila</name>
    <dbReference type="NCBI Taxonomy" id="44576"/>
    <lineage>
        <taxon>Bacteria</taxon>
        <taxon>Pseudomonadati</taxon>
        <taxon>Pseudomonadota</taxon>
        <taxon>Betaproteobacteria</taxon>
        <taxon>Nitrosomonadales</taxon>
        <taxon>Nitrosomonadaceae</taxon>
        <taxon>Nitrosomonas</taxon>
    </lineage>
</organism>
<dbReference type="InterPro" id="IPR029063">
    <property type="entry name" value="SAM-dependent_MTases_sf"/>
</dbReference>
<evidence type="ECO:0008006" key="3">
    <source>
        <dbReference type="Google" id="ProtNLM"/>
    </source>
</evidence>
<dbReference type="Gene3D" id="3.40.50.150">
    <property type="entry name" value="Vaccinia Virus protein VP39"/>
    <property type="match status" value="1"/>
</dbReference>
<name>A0A1H3K5Z1_9PROT</name>
<dbReference type="STRING" id="44576.SAMN05421881_10383"/>
<dbReference type="RefSeq" id="WP_143032322.1">
    <property type="nucleotide sequence ID" value="NZ_FNOY01000038.1"/>
</dbReference>
<reference evidence="1 2" key="1">
    <citation type="submission" date="2016-10" db="EMBL/GenBank/DDBJ databases">
        <authorList>
            <person name="de Groot N.N."/>
        </authorList>
    </citation>
    <scope>NUCLEOTIDE SEQUENCE [LARGE SCALE GENOMIC DNA]</scope>
    <source>
        <strain evidence="1 2">Nm1</strain>
    </source>
</reference>
<dbReference type="SUPFAM" id="SSF53335">
    <property type="entry name" value="S-adenosyl-L-methionine-dependent methyltransferases"/>
    <property type="match status" value="1"/>
</dbReference>
<dbReference type="EMBL" id="FNOY01000038">
    <property type="protein sequence ID" value="SDY47583.1"/>
    <property type="molecule type" value="Genomic_DNA"/>
</dbReference>
<evidence type="ECO:0000313" key="1">
    <source>
        <dbReference type="EMBL" id="SDY47583.1"/>
    </source>
</evidence>
<dbReference type="AlphaFoldDB" id="A0A1H3K5Z1"/>
<gene>
    <name evidence="1" type="ORF">SAMN05421881_10383</name>
</gene>
<sequence>MRLEASQIDHGEQQLPWAKRGWLASEDYYAFWGAVLAGDDLRARMDGRQVADIGAGNGRIWQAALEQGLEPDGLRLIDPDLGVVPELAARPNVLAQKNALEEVAPVTADVALFKQSFHLIYNKFGSEMFDLVQADTYLTFAMPKEIEWPASEAFMGLYRPTYLDYHQIIEESGKTVVEENCYEYAVQMARSEWIAMLEHRFVSCLAECDERFIADEIDWAMHNLPEELVFNDTLECLVFE</sequence>
<proteinExistence type="predicted"/>
<evidence type="ECO:0000313" key="2">
    <source>
        <dbReference type="Proteomes" id="UP000198640"/>
    </source>
</evidence>
<accession>A0A1H3K5Z1</accession>
<keyword evidence="2" id="KW-1185">Reference proteome</keyword>